<keyword evidence="6" id="KW-0460">Magnesium</keyword>
<dbReference type="CDD" id="cd00066">
    <property type="entry name" value="G-alpha"/>
    <property type="match status" value="1"/>
</dbReference>
<dbReference type="AlphaFoldDB" id="A0AAV7ZKQ3"/>
<dbReference type="PANTHER" id="PTHR10218">
    <property type="entry name" value="GTP-BINDING PROTEIN ALPHA SUBUNIT"/>
    <property type="match status" value="1"/>
</dbReference>
<keyword evidence="1 6" id="KW-0479">Metal-binding</keyword>
<dbReference type="SMART" id="SM00275">
    <property type="entry name" value="G_alpha"/>
    <property type="match status" value="1"/>
</dbReference>
<evidence type="ECO:0000313" key="8">
    <source>
        <dbReference type="EMBL" id="KAJ3442598.1"/>
    </source>
</evidence>
<name>A0AAV7ZKQ3_9EUKA</name>
<gene>
    <name evidence="8" type="ORF">M0812_12337</name>
</gene>
<protein>
    <submittedName>
        <fullName evidence="8">Guanine nucleotide-binding protein g(O) subunit alpha</fullName>
    </submittedName>
</protein>
<dbReference type="Pfam" id="PF00503">
    <property type="entry name" value="G-alpha"/>
    <property type="match status" value="1"/>
</dbReference>
<dbReference type="PRINTS" id="PR00318">
    <property type="entry name" value="GPROTEINA"/>
</dbReference>
<feature type="compositionally biased region" description="Basic and acidic residues" evidence="7">
    <location>
        <begin position="15"/>
        <end position="29"/>
    </location>
</feature>
<dbReference type="Gene3D" id="3.40.50.300">
    <property type="entry name" value="P-loop containing nucleotide triphosphate hydrolases"/>
    <property type="match status" value="1"/>
</dbReference>
<feature type="region of interest" description="Disordered" evidence="7">
    <location>
        <begin position="1"/>
        <end position="29"/>
    </location>
</feature>
<evidence type="ECO:0000256" key="2">
    <source>
        <dbReference type="ARBA" id="ARBA00022741"/>
    </source>
</evidence>
<dbReference type="PANTHER" id="PTHR10218:SF302">
    <property type="entry name" value="GUANINE NUCLEOTIDE-BINDING PROTEIN ALPHA-5 SUBUNIT"/>
    <property type="match status" value="1"/>
</dbReference>
<evidence type="ECO:0000256" key="3">
    <source>
        <dbReference type="ARBA" id="ARBA00023134"/>
    </source>
</evidence>
<feature type="binding site" evidence="5">
    <location>
        <begin position="48"/>
        <end position="53"/>
    </location>
    <ligand>
        <name>GTP</name>
        <dbReference type="ChEBI" id="CHEBI:37565"/>
    </ligand>
</feature>
<dbReference type="EMBL" id="JANTQA010000026">
    <property type="protein sequence ID" value="KAJ3442598.1"/>
    <property type="molecule type" value="Genomic_DNA"/>
</dbReference>
<dbReference type="GO" id="GO:0046872">
    <property type="term" value="F:metal ion binding"/>
    <property type="evidence" value="ECO:0007669"/>
    <property type="project" value="UniProtKB-KW"/>
</dbReference>
<feature type="binding site" evidence="5">
    <location>
        <begin position="202"/>
        <end position="206"/>
    </location>
    <ligand>
        <name>GTP</name>
        <dbReference type="ChEBI" id="CHEBI:37565"/>
    </ligand>
</feature>
<dbReference type="Proteomes" id="UP001146793">
    <property type="component" value="Unassembled WGS sequence"/>
</dbReference>
<feature type="binding site" evidence="6">
    <location>
        <position position="52"/>
    </location>
    <ligand>
        <name>Mg(2+)</name>
        <dbReference type="ChEBI" id="CHEBI:18420"/>
    </ligand>
</feature>
<dbReference type="GO" id="GO:0005525">
    <property type="term" value="F:GTP binding"/>
    <property type="evidence" value="ECO:0007669"/>
    <property type="project" value="UniProtKB-KW"/>
</dbReference>
<evidence type="ECO:0000256" key="4">
    <source>
        <dbReference type="ARBA" id="ARBA00023224"/>
    </source>
</evidence>
<organism evidence="8 9">
    <name type="scientific">Anaeramoeba flamelloides</name>
    <dbReference type="NCBI Taxonomy" id="1746091"/>
    <lineage>
        <taxon>Eukaryota</taxon>
        <taxon>Metamonada</taxon>
        <taxon>Anaeramoebidae</taxon>
        <taxon>Anaeramoeba</taxon>
    </lineage>
</organism>
<dbReference type="FunFam" id="3.40.50.300:FF:000692">
    <property type="entry name" value="Guanine nucleotide-binding protein subunit alpha"/>
    <property type="match status" value="1"/>
</dbReference>
<dbReference type="GO" id="GO:0005834">
    <property type="term" value="C:heterotrimeric G-protein complex"/>
    <property type="evidence" value="ECO:0007669"/>
    <property type="project" value="TreeGrafter"/>
</dbReference>
<keyword evidence="4" id="KW-0807">Transducer</keyword>
<dbReference type="SUPFAM" id="SSF52540">
    <property type="entry name" value="P-loop containing nucleoside triphosphate hydrolases"/>
    <property type="match status" value="1"/>
</dbReference>
<proteinExistence type="predicted"/>
<accession>A0AAV7ZKQ3</accession>
<dbReference type="Gene3D" id="1.10.400.10">
    <property type="entry name" value="GI Alpha 1, domain 2-like"/>
    <property type="match status" value="1"/>
</dbReference>
<dbReference type="InterPro" id="IPR011025">
    <property type="entry name" value="GproteinA_insert"/>
</dbReference>
<feature type="binding site" evidence="6">
    <location>
        <position position="183"/>
    </location>
    <ligand>
        <name>Mg(2+)</name>
        <dbReference type="ChEBI" id="CHEBI:18420"/>
    </ligand>
</feature>
<dbReference type="GO" id="GO:0001664">
    <property type="term" value="F:G protein-coupled receptor binding"/>
    <property type="evidence" value="ECO:0007669"/>
    <property type="project" value="TreeGrafter"/>
</dbReference>
<dbReference type="GO" id="GO:0005737">
    <property type="term" value="C:cytoplasm"/>
    <property type="evidence" value="ECO:0007669"/>
    <property type="project" value="TreeGrafter"/>
</dbReference>
<comment type="caution">
    <text evidence="8">The sequence shown here is derived from an EMBL/GenBank/DDBJ whole genome shotgun (WGS) entry which is preliminary data.</text>
</comment>
<dbReference type="PROSITE" id="PS51882">
    <property type="entry name" value="G_ALPHA"/>
    <property type="match status" value="1"/>
</dbReference>
<feature type="binding site" evidence="5">
    <location>
        <begin position="177"/>
        <end position="183"/>
    </location>
    <ligand>
        <name>GTP</name>
        <dbReference type="ChEBI" id="CHEBI:37565"/>
    </ligand>
</feature>
<dbReference type="GO" id="GO:0007188">
    <property type="term" value="P:adenylate cyclase-modulating G protein-coupled receptor signaling pathway"/>
    <property type="evidence" value="ECO:0007669"/>
    <property type="project" value="TreeGrafter"/>
</dbReference>
<dbReference type="SUPFAM" id="SSF47895">
    <property type="entry name" value="Transducin (alpha subunit), insertion domain"/>
    <property type="match status" value="1"/>
</dbReference>
<keyword evidence="3 5" id="KW-0342">GTP-binding</keyword>
<dbReference type="GO" id="GO:0031683">
    <property type="term" value="F:G-protein beta/gamma-subunit complex binding"/>
    <property type="evidence" value="ECO:0007669"/>
    <property type="project" value="InterPro"/>
</dbReference>
<dbReference type="InterPro" id="IPR001019">
    <property type="entry name" value="Gprotein_alpha_su"/>
</dbReference>
<reference evidence="8" key="1">
    <citation type="submission" date="2022-08" db="EMBL/GenBank/DDBJ databases">
        <title>Novel sulphate-reducing endosymbionts in the free-living metamonad Anaeramoeba.</title>
        <authorList>
            <person name="Jerlstrom-Hultqvist J."/>
            <person name="Cepicka I."/>
            <person name="Gallot-Lavallee L."/>
            <person name="Salas-Leiva D."/>
            <person name="Curtis B.A."/>
            <person name="Zahonova K."/>
            <person name="Pipaliya S."/>
            <person name="Dacks J."/>
            <person name="Roger A.J."/>
        </authorList>
    </citation>
    <scope>NUCLEOTIDE SEQUENCE</scope>
    <source>
        <strain evidence="8">Busselton2</strain>
    </source>
</reference>
<evidence type="ECO:0000256" key="6">
    <source>
        <dbReference type="PIRSR" id="PIRSR601019-2"/>
    </source>
</evidence>
<evidence type="ECO:0000256" key="5">
    <source>
        <dbReference type="PIRSR" id="PIRSR601019-1"/>
    </source>
</evidence>
<evidence type="ECO:0000313" key="9">
    <source>
        <dbReference type="Proteomes" id="UP001146793"/>
    </source>
</evidence>
<evidence type="ECO:0000256" key="1">
    <source>
        <dbReference type="ARBA" id="ARBA00022723"/>
    </source>
</evidence>
<feature type="binding site" evidence="5">
    <location>
        <position position="327"/>
    </location>
    <ligand>
        <name>GTP</name>
        <dbReference type="ChEBI" id="CHEBI:37565"/>
    </ligand>
</feature>
<dbReference type="InterPro" id="IPR027417">
    <property type="entry name" value="P-loop_NTPase"/>
</dbReference>
<dbReference type="GO" id="GO:0003924">
    <property type="term" value="F:GTPase activity"/>
    <property type="evidence" value="ECO:0007669"/>
    <property type="project" value="InterPro"/>
</dbReference>
<keyword evidence="2 5" id="KW-0547">Nucleotide-binding</keyword>
<evidence type="ECO:0000256" key="7">
    <source>
        <dbReference type="SAM" id="MobiDB-lite"/>
    </source>
</evidence>
<sequence>MGNNYSTKKKKAKDLKKQKQRNDKIDKELTPKNIEKKGLTILLLGTGESGKSTVIKQMMILHKGGFKNSDFVTYQKTIRANLILHMKTLLEASSKLDYQLETNNKEIAKEFLSMASISLAYNEEKAELVKQLWQDKSLQLTFESRSKYQIPDTAKFFLNKIEEIMKTDYRPTDQDILFCRIPTTGVNQLTFEQGNTIWKIIDVGGQRSERRKWIHQFENVDLLIYIVALNEYDQKLFENLNVNRLSESLELFTRISNNAYFENKNCIIFFNKIDLFEEKIKKSDVKQCFPDYSGGLDFENGKEFIKQKFIDKAENMKRNIFTHFTCATNTKNIERVIDAVNITAMEYILKEDGFL</sequence>
<feature type="binding site" evidence="5">
    <location>
        <begin position="271"/>
        <end position="274"/>
    </location>
    <ligand>
        <name>GTP</name>
        <dbReference type="ChEBI" id="CHEBI:37565"/>
    </ligand>
</feature>